<feature type="domain" description="Flagellar basal-body/hook protein C-terminal" evidence="10">
    <location>
        <begin position="216"/>
        <end position="260"/>
    </location>
</feature>
<comment type="similarity">
    <text evidence="2 8">Belongs to the flagella basal body rod proteins family.</text>
</comment>
<keyword evidence="13" id="KW-1185">Reference proteome</keyword>
<dbReference type="InterPro" id="IPR012834">
    <property type="entry name" value="FlgG_G_neg"/>
</dbReference>
<accession>A0A066RRF6</accession>
<reference evidence="12 13" key="1">
    <citation type="submission" date="2014-04" db="EMBL/GenBank/DDBJ databases">
        <title>Draft genome sequence of Photobacterium halotolerans S2753: a solonamide, ngercheumicin and holomycin producer.</title>
        <authorList>
            <person name="Machado H.R."/>
            <person name="Gram L."/>
        </authorList>
    </citation>
    <scope>NUCLEOTIDE SEQUENCE [LARGE SCALE GENOMIC DNA]</scope>
    <source>
        <strain evidence="12 13">S2753</strain>
    </source>
</reference>
<feature type="domain" description="Flagellar basal body rod protein N-terminal" evidence="9">
    <location>
        <begin position="8"/>
        <end position="35"/>
    </location>
</feature>
<comment type="subcellular location">
    <subcellularLocation>
        <location evidence="1 8">Bacterial flagellum basal body</location>
    </subcellularLocation>
</comment>
<evidence type="ECO:0000259" key="11">
    <source>
        <dbReference type="Pfam" id="PF22692"/>
    </source>
</evidence>
<dbReference type="Proteomes" id="UP000027192">
    <property type="component" value="Unassembled WGS sequence"/>
</dbReference>
<evidence type="ECO:0000259" key="10">
    <source>
        <dbReference type="Pfam" id="PF06429"/>
    </source>
</evidence>
<evidence type="ECO:0000259" key="9">
    <source>
        <dbReference type="Pfam" id="PF00460"/>
    </source>
</evidence>
<dbReference type="SUPFAM" id="SSF117143">
    <property type="entry name" value="Flagellar hook protein flgE"/>
    <property type="match status" value="1"/>
</dbReference>
<dbReference type="InterPro" id="IPR053967">
    <property type="entry name" value="LlgE_F_G-like_D1"/>
</dbReference>
<keyword evidence="4 8" id="KW-0975">Bacterial flagellum</keyword>
<dbReference type="Pfam" id="PF00460">
    <property type="entry name" value="Flg_bb_rod"/>
    <property type="match status" value="1"/>
</dbReference>
<dbReference type="NCBIfam" id="TIGR02488">
    <property type="entry name" value="flgG_G_neg"/>
    <property type="match status" value="1"/>
</dbReference>
<dbReference type="EMBL" id="JMIB01000004">
    <property type="protein sequence ID" value="KDM93035.1"/>
    <property type="molecule type" value="Genomic_DNA"/>
</dbReference>
<gene>
    <name evidence="12" type="primary">flgG</name>
    <name evidence="12" type="ORF">EA58_02285</name>
</gene>
<dbReference type="PANTHER" id="PTHR30435:SF19">
    <property type="entry name" value="FLAGELLAR BASAL-BODY ROD PROTEIN FLGG"/>
    <property type="match status" value="1"/>
</dbReference>
<sequence>MHPALWVSKTGLDAQQTNISTISNNLANASTIGFKKSRAVFEDLFYQNINQPGGQSSQDTTLPSGLMLGAGAKVVATQKVHTQGNTQTTNNAMDMMIEGDGFFQILLPDGNIGYTRNGQFTVNQEGQMVTSGGGYLLQPEIVVPEDAVAITVGTDGEVSARIRNQQENVVLGQLTTVDFINPGGLEPIGQNLFLPTGASGDPQEGVPGLDGFGQIRQSMLETSNVNVTEELVNMIEAQRVYEMNSKVISTVDQMLSYVNQQL</sequence>
<dbReference type="PANTHER" id="PTHR30435">
    <property type="entry name" value="FLAGELLAR PROTEIN"/>
    <property type="match status" value="1"/>
</dbReference>
<evidence type="ECO:0000313" key="13">
    <source>
        <dbReference type="Proteomes" id="UP000027192"/>
    </source>
</evidence>
<comment type="caution">
    <text evidence="12">The sequence shown here is derived from an EMBL/GenBank/DDBJ whole genome shotgun (WGS) entry which is preliminary data.</text>
</comment>
<evidence type="ECO:0000256" key="3">
    <source>
        <dbReference type="ARBA" id="ARBA00017948"/>
    </source>
</evidence>
<evidence type="ECO:0000256" key="7">
    <source>
        <dbReference type="NCBIfam" id="TIGR02488"/>
    </source>
</evidence>
<dbReference type="AlphaFoldDB" id="A0A066RRF6"/>
<protein>
    <recommendedName>
        <fullName evidence="3 7">Flagellar basal-body rod protein FlgG</fullName>
    </recommendedName>
    <alternativeName>
        <fullName evidence="6 8">Distal rod protein</fullName>
    </alternativeName>
</protein>
<keyword evidence="12" id="KW-0969">Cilium</keyword>
<dbReference type="InterPro" id="IPR037925">
    <property type="entry name" value="FlgE/F/G-like"/>
</dbReference>
<keyword evidence="12" id="KW-0282">Flagellum</keyword>
<dbReference type="InterPro" id="IPR010930">
    <property type="entry name" value="Flg_bb/hook_C_dom"/>
</dbReference>
<keyword evidence="12" id="KW-0966">Cell projection</keyword>
<dbReference type="RefSeq" id="WP_036748441.1">
    <property type="nucleotide sequence ID" value="NZ_JAGSGC010000002.1"/>
</dbReference>
<dbReference type="OrthoDB" id="9804559at2"/>
<organism evidence="12 13">
    <name type="scientific">Photobacterium galatheae</name>
    <dbReference type="NCBI Taxonomy" id="1654360"/>
    <lineage>
        <taxon>Bacteria</taxon>
        <taxon>Pseudomonadati</taxon>
        <taxon>Pseudomonadota</taxon>
        <taxon>Gammaproteobacteria</taxon>
        <taxon>Vibrionales</taxon>
        <taxon>Vibrionaceae</taxon>
        <taxon>Photobacterium</taxon>
    </lineage>
</organism>
<dbReference type="Pfam" id="PF22692">
    <property type="entry name" value="LlgE_F_G_D1"/>
    <property type="match status" value="1"/>
</dbReference>
<evidence type="ECO:0000256" key="6">
    <source>
        <dbReference type="ARBA" id="ARBA00032912"/>
    </source>
</evidence>
<evidence type="ECO:0000256" key="4">
    <source>
        <dbReference type="ARBA" id="ARBA00023143"/>
    </source>
</evidence>
<dbReference type="NCBIfam" id="TIGR03506">
    <property type="entry name" value="FlgEFG_subfam"/>
    <property type="match status" value="2"/>
</dbReference>
<proteinExistence type="inferred from homology"/>
<dbReference type="InterPro" id="IPR019776">
    <property type="entry name" value="Flagellar_basal_body_rod_CS"/>
</dbReference>
<comment type="subunit">
    <text evidence="5 8">The basal body constitutes a major portion of the flagellar organelle and consists of four rings (L,P,S, and M) mounted on a central rod. The rod consists of about 26 subunits of FlgG in the distal portion, and FlgB, FlgC and FlgF are thought to build up the proximal portion of the rod with about 6 subunits each.</text>
</comment>
<dbReference type="GO" id="GO:0071978">
    <property type="term" value="P:bacterial-type flagellum-dependent swarming motility"/>
    <property type="evidence" value="ECO:0007669"/>
    <property type="project" value="TreeGrafter"/>
</dbReference>
<evidence type="ECO:0000256" key="1">
    <source>
        <dbReference type="ARBA" id="ARBA00004117"/>
    </source>
</evidence>
<dbReference type="GO" id="GO:0009426">
    <property type="term" value="C:bacterial-type flagellum basal body, distal rod"/>
    <property type="evidence" value="ECO:0007669"/>
    <property type="project" value="UniProtKB-UniRule"/>
</dbReference>
<evidence type="ECO:0000256" key="5">
    <source>
        <dbReference type="ARBA" id="ARBA00025933"/>
    </source>
</evidence>
<dbReference type="InterPro" id="IPR020013">
    <property type="entry name" value="Flagellar_FlgE/F/G"/>
</dbReference>
<dbReference type="InterPro" id="IPR001444">
    <property type="entry name" value="Flag_bb_rod_N"/>
</dbReference>
<feature type="domain" description="Flagellar hook protein FlgE/F/G-like D1" evidence="11">
    <location>
        <begin position="96"/>
        <end position="160"/>
    </location>
</feature>
<dbReference type="STRING" id="1654360.EA58_02285"/>
<dbReference type="PROSITE" id="PS00588">
    <property type="entry name" value="FLAGELLA_BB_ROD"/>
    <property type="match status" value="1"/>
</dbReference>
<dbReference type="Pfam" id="PF06429">
    <property type="entry name" value="Flg_bbr_C"/>
    <property type="match status" value="1"/>
</dbReference>
<evidence type="ECO:0000313" key="12">
    <source>
        <dbReference type="EMBL" id="KDM93035.1"/>
    </source>
</evidence>
<name>A0A066RRF6_9GAMM</name>
<evidence type="ECO:0000256" key="2">
    <source>
        <dbReference type="ARBA" id="ARBA00009677"/>
    </source>
</evidence>
<evidence type="ECO:0000256" key="8">
    <source>
        <dbReference type="RuleBase" id="RU362116"/>
    </source>
</evidence>